<gene>
    <name evidence="6" type="ORF">GCM10023216_05920</name>
</gene>
<reference evidence="7" key="1">
    <citation type="journal article" date="2019" name="Int. J. Syst. Evol. Microbiol.">
        <title>The Global Catalogue of Microorganisms (GCM) 10K type strain sequencing project: providing services to taxonomists for standard genome sequencing and annotation.</title>
        <authorList>
            <consortium name="The Broad Institute Genomics Platform"/>
            <consortium name="The Broad Institute Genome Sequencing Center for Infectious Disease"/>
            <person name="Wu L."/>
            <person name="Ma J."/>
        </authorList>
    </citation>
    <scope>NUCLEOTIDE SEQUENCE [LARGE SCALE GENOMIC DNA]</scope>
    <source>
        <strain evidence="7">JCM 18063</strain>
    </source>
</reference>
<evidence type="ECO:0000259" key="4">
    <source>
        <dbReference type="Pfam" id="PF00534"/>
    </source>
</evidence>
<accession>A0ABP8Y1M7</accession>
<dbReference type="PANTHER" id="PTHR45947">
    <property type="entry name" value="SULFOQUINOVOSYL TRANSFERASE SQD2"/>
    <property type="match status" value="1"/>
</dbReference>
<evidence type="ECO:0000313" key="7">
    <source>
        <dbReference type="Proteomes" id="UP001500956"/>
    </source>
</evidence>
<keyword evidence="3" id="KW-0808">Transferase</keyword>
<feature type="domain" description="Glycosyltransferase subfamily 4-like N-terminal" evidence="5">
    <location>
        <begin position="14"/>
        <end position="153"/>
    </location>
</feature>
<protein>
    <recommendedName>
        <fullName evidence="1">D-inositol 3-phosphate glycosyltransferase</fullName>
    </recommendedName>
</protein>
<dbReference type="CDD" id="cd03801">
    <property type="entry name" value="GT4_PimA-like"/>
    <property type="match status" value="1"/>
</dbReference>
<sequence length="335" mass="35562">MRIVHAVRSDGFAGVERHVARLARAQAERGEDVLVIGGSPPDMVRELGGVLHRPASTVRDVARELQVHGRWSDVVHVHMTAAEIAAGLTVRGSRQGPAVVTTRHFAAPRGRGLQGPAVAAIARRAVSAQIAISEFVADHVDGPSTVVHPGVHTAPRGDHQQKVILILQRLEKEKETALAIRAAAASGLTELGWRVRIAGTGTERDRLGALSSELALDVEFLGHRSDVPDLMDKSGLLLAPCAVEGLGLSVLEAMARSLPVVAADAGGHAELLAGLDERALFTPGDVRDAGDRLRSLALDDRGRRAYGHAAASRQRERFTLEAQVAGTAAVYRSLR</sequence>
<dbReference type="InterPro" id="IPR050194">
    <property type="entry name" value="Glycosyltransferase_grp1"/>
</dbReference>
<dbReference type="RefSeq" id="WP_172148629.1">
    <property type="nucleotide sequence ID" value="NZ_JABEZT010000001.1"/>
</dbReference>
<feature type="domain" description="Glycosyl transferase family 1" evidence="4">
    <location>
        <begin position="158"/>
        <end position="311"/>
    </location>
</feature>
<keyword evidence="7" id="KW-1185">Reference proteome</keyword>
<dbReference type="Gene3D" id="3.40.50.2000">
    <property type="entry name" value="Glycogen Phosphorylase B"/>
    <property type="match status" value="2"/>
</dbReference>
<name>A0ABP8Y1M7_9MICO</name>
<evidence type="ECO:0000256" key="3">
    <source>
        <dbReference type="ARBA" id="ARBA00022679"/>
    </source>
</evidence>
<dbReference type="Pfam" id="PF00534">
    <property type="entry name" value="Glycos_transf_1"/>
    <property type="match status" value="1"/>
</dbReference>
<dbReference type="Proteomes" id="UP001500956">
    <property type="component" value="Unassembled WGS sequence"/>
</dbReference>
<proteinExistence type="predicted"/>
<keyword evidence="2" id="KW-0328">Glycosyltransferase</keyword>
<evidence type="ECO:0000313" key="6">
    <source>
        <dbReference type="EMBL" id="GAA4720003.1"/>
    </source>
</evidence>
<dbReference type="Pfam" id="PF13439">
    <property type="entry name" value="Glyco_transf_4"/>
    <property type="match status" value="1"/>
</dbReference>
<evidence type="ECO:0000256" key="1">
    <source>
        <dbReference type="ARBA" id="ARBA00021292"/>
    </source>
</evidence>
<dbReference type="SUPFAM" id="SSF53756">
    <property type="entry name" value="UDP-Glycosyltransferase/glycogen phosphorylase"/>
    <property type="match status" value="1"/>
</dbReference>
<organism evidence="6 7">
    <name type="scientific">Isoptericola chiayiensis</name>
    <dbReference type="NCBI Taxonomy" id="579446"/>
    <lineage>
        <taxon>Bacteria</taxon>
        <taxon>Bacillati</taxon>
        <taxon>Actinomycetota</taxon>
        <taxon>Actinomycetes</taxon>
        <taxon>Micrococcales</taxon>
        <taxon>Promicromonosporaceae</taxon>
        <taxon>Isoptericola</taxon>
    </lineage>
</organism>
<dbReference type="PANTHER" id="PTHR45947:SF3">
    <property type="entry name" value="SULFOQUINOVOSYL TRANSFERASE SQD2"/>
    <property type="match status" value="1"/>
</dbReference>
<comment type="caution">
    <text evidence="6">The sequence shown here is derived from an EMBL/GenBank/DDBJ whole genome shotgun (WGS) entry which is preliminary data.</text>
</comment>
<dbReference type="EMBL" id="BAABID010000004">
    <property type="protein sequence ID" value="GAA4720003.1"/>
    <property type="molecule type" value="Genomic_DNA"/>
</dbReference>
<evidence type="ECO:0000259" key="5">
    <source>
        <dbReference type="Pfam" id="PF13439"/>
    </source>
</evidence>
<evidence type="ECO:0000256" key="2">
    <source>
        <dbReference type="ARBA" id="ARBA00022676"/>
    </source>
</evidence>
<dbReference type="InterPro" id="IPR028098">
    <property type="entry name" value="Glyco_trans_4-like_N"/>
</dbReference>
<dbReference type="InterPro" id="IPR001296">
    <property type="entry name" value="Glyco_trans_1"/>
</dbReference>